<sequence length="389" mass="45003">MINNWKSAAKIKVKGVYHNLQSVVEKRQVKERLDPYDASVIVNRKPAKIQKITFVIERMAKYSGGQTSILRLGTELSKLGYDVGYAVYKPQTKSDMEECASSNLSNYRGTMYTNKYLGKLSSDIVIASSWDTVSVVKKMKGYKMYFLQDYEPYFYSFGELFLMANKTYEQGLHMVSLGRWNKEMVEKNCKVVSPIDVIEFPYESKEYPHFKRDYSAYGKKKDFIIAVYLKYYGKRLPTIIQYLLKHVKEEFAKEGINLHIKYYGEDKSFHCEAGTNLGMLSKKQLLSLYRKADFGMVASMSNVSLVPYEMLATGLPLIEFEDGTFPYFFPENSAILTSLSYEDLYRKIKNVIGQPQMLQDMHDISQAYLETLSWEKTGKQFSEILETLL</sequence>
<dbReference type="Gene3D" id="3.40.50.11090">
    <property type="match status" value="1"/>
</dbReference>
<dbReference type="OrthoDB" id="9797829at2"/>
<gene>
    <name evidence="1" type="ORF">SAMN04489757_10722</name>
</gene>
<evidence type="ECO:0000313" key="1">
    <source>
        <dbReference type="EMBL" id="SFO03464.1"/>
    </source>
</evidence>
<dbReference type="SUPFAM" id="SSF53756">
    <property type="entry name" value="UDP-Glycosyltransferase/glycogen phosphorylase"/>
    <property type="match status" value="1"/>
</dbReference>
<dbReference type="AlphaFoldDB" id="A0A1I5DVZ7"/>
<protein>
    <submittedName>
        <fullName evidence="1">Uncharacterized protein</fullName>
    </submittedName>
</protein>
<dbReference type="STRING" id="1527.SAMN04489757_10722"/>
<evidence type="ECO:0000313" key="2">
    <source>
        <dbReference type="Proteomes" id="UP000198806"/>
    </source>
</evidence>
<reference evidence="1 2" key="1">
    <citation type="submission" date="2016-10" db="EMBL/GenBank/DDBJ databases">
        <authorList>
            <person name="de Groot N.N."/>
        </authorList>
    </citation>
    <scope>NUCLEOTIDE SEQUENCE [LARGE SCALE GENOMIC DNA]</scope>
    <source>
        <strain evidence="1 2">DSM 1283</strain>
    </source>
</reference>
<proteinExistence type="predicted"/>
<keyword evidence="2" id="KW-1185">Reference proteome</keyword>
<name>A0A1I5DVZ7_9FIRM</name>
<accession>A0A1I5DVZ7</accession>
<organism evidence="1 2">
    <name type="scientific">Anaerocolumna aminovalerica</name>
    <dbReference type="NCBI Taxonomy" id="1527"/>
    <lineage>
        <taxon>Bacteria</taxon>
        <taxon>Bacillati</taxon>
        <taxon>Bacillota</taxon>
        <taxon>Clostridia</taxon>
        <taxon>Lachnospirales</taxon>
        <taxon>Lachnospiraceae</taxon>
        <taxon>Anaerocolumna</taxon>
    </lineage>
</organism>
<dbReference type="EMBL" id="FOWD01000007">
    <property type="protein sequence ID" value="SFO03464.1"/>
    <property type="molecule type" value="Genomic_DNA"/>
</dbReference>
<dbReference type="Proteomes" id="UP000198806">
    <property type="component" value="Unassembled WGS sequence"/>
</dbReference>
<dbReference type="RefSeq" id="WP_091685132.1">
    <property type="nucleotide sequence ID" value="NZ_BAABFM010000010.1"/>
</dbReference>
<dbReference type="Gene3D" id="3.40.50.2000">
    <property type="entry name" value="Glycogen Phosphorylase B"/>
    <property type="match status" value="1"/>
</dbReference>